<dbReference type="PANTHER" id="PTHR23402">
    <property type="entry name" value="PROTEASE FAMILY C15 PYROGLUTAMYL-PEPTIDASE I-RELATED"/>
    <property type="match status" value="1"/>
</dbReference>
<feature type="region of interest" description="Disordered" evidence="5">
    <location>
        <begin position="367"/>
        <end position="387"/>
    </location>
</feature>
<dbReference type="GeneID" id="25265870"/>
<evidence type="ECO:0000256" key="5">
    <source>
        <dbReference type="SAM" id="MobiDB-lite"/>
    </source>
</evidence>
<organism evidence="6 7">
    <name type="scientific">Tilletiaria anomala (strain ATCC 24038 / CBS 436.72 / UBC 951)</name>
    <dbReference type="NCBI Taxonomy" id="1037660"/>
    <lineage>
        <taxon>Eukaryota</taxon>
        <taxon>Fungi</taxon>
        <taxon>Dikarya</taxon>
        <taxon>Basidiomycota</taxon>
        <taxon>Ustilaginomycotina</taxon>
        <taxon>Exobasidiomycetes</taxon>
        <taxon>Georgefischeriales</taxon>
        <taxon>Tilletiariaceae</taxon>
        <taxon>Tilletiaria</taxon>
    </lineage>
</organism>
<feature type="compositionally biased region" description="Gly residues" evidence="5">
    <location>
        <begin position="179"/>
        <end position="188"/>
    </location>
</feature>
<dbReference type="SUPFAM" id="SSF53182">
    <property type="entry name" value="Pyrrolidone carboxyl peptidase (pyroglutamate aminopeptidase)"/>
    <property type="match status" value="2"/>
</dbReference>
<dbReference type="AlphaFoldDB" id="A0A066WP71"/>
<sequence length="519" mass="56848">MAPLPLHPTVPAMTSVLASSQDRPAIDDEDRPIEVLFTGFGPFSSFQHNPSWLAVKPLHGLTLRGSTFPAMGSTSTTTAAQHQANDMRTDKKRKAVHLQAIQIPVAYSAVLDTVPRIHNNTPRLPPPTAEPWLDPAGAHDGSAGDGRSFPHGYRGLQHVPRSHRRQQQQRSDDDDRTGGRGGGEGDGGYDVVIHVGVGRSGFMRLETRAHKSGYRFRDRRNALAPFVYGDQAAVVAVSADSGGFGREVTQPWTPMQRYEMERLNPQQKGDEPASFSSLTCATARTISKAPEGEGSEDELEPEPEPAHALRRGFPASAYPTSESFRDEERPNGAPDCAADRPVDVQALMNHLRAVLPRIPPALLETHAQVQAKGQRHDQGQLRHGSSAHAPLQQPAEHMRQFGYTSQPMLQEQEQQQAQARAKTQEAVPVSLSADAGLFLCEYIFYASLAESKRAAGQAGCRHEVAAMDEGPEGLGRGEAWRRKRTKVLFVHCPPVGQYMSSEEVRAVLQEIAWWVAVHD</sequence>
<dbReference type="Proteomes" id="UP000027361">
    <property type="component" value="Unassembled WGS sequence"/>
</dbReference>
<feature type="compositionally biased region" description="Acidic residues" evidence="5">
    <location>
        <begin position="293"/>
        <end position="303"/>
    </location>
</feature>
<dbReference type="HOGENOM" id="CLU_043960_1_0_1"/>
<dbReference type="PANTHER" id="PTHR23402:SF1">
    <property type="entry name" value="PYROGLUTAMYL-PEPTIDASE I"/>
    <property type="match status" value="1"/>
</dbReference>
<comment type="caution">
    <text evidence="6">The sequence shown here is derived from an EMBL/GenBank/DDBJ whole genome shotgun (WGS) entry which is preliminary data.</text>
</comment>
<keyword evidence="4" id="KW-0788">Thiol protease</keyword>
<evidence type="ECO:0008006" key="8">
    <source>
        <dbReference type="Google" id="ProtNLM"/>
    </source>
</evidence>
<dbReference type="EMBL" id="JMSN01000010">
    <property type="protein sequence ID" value="KDN52405.1"/>
    <property type="molecule type" value="Genomic_DNA"/>
</dbReference>
<evidence type="ECO:0000256" key="2">
    <source>
        <dbReference type="ARBA" id="ARBA00022670"/>
    </source>
</evidence>
<dbReference type="Gene3D" id="3.40.630.20">
    <property type="entry name" value="Peptidase C15, pyroglutamyl peptidase I-like"/>
    <property type="match status" value="2"/>
</dbReference>
<dbReference type="RefSeq" id="XP_013245263.1">
    <property type="nucleotide sequence ID" value="XM_013389809.1"/>
</dbReference>
<evidence type="ECO:0000256" key="1">
    <source>
        <dbReference type="ARBA" id="ARBA00006641"/>
    </source>
</evidence>
<dbReference type="GO" id="GO:0006508">
    <property type="term" value="P:proteolysis"/>
    <property type="evidence" value="ECO:0007669"/>
    <property type="project" value="UniProtKB-KW"/>
</dbReference>
<accession>A0A066WP71</accession>
<feature type="region of interest" description="Disordered" evidence="5">
    <location>
        <begin position="289"/>
        <end position="338"/>
    </location>
</feature>
<dbReference type="STRING" id="1037660.A0A066WP71"/>
<evidence type="ECO:0000313" key="6">
    <source>
        <dbReference type="EMBL" id="KDN52405.1"/>
    </source>
</evidence>
<keyword evidence="3" id="KW-0378">Hydrolase</keyword>
<evidence type="ECO:0000256" key="3">
    <source>
        <dbReference type="ARBA" id="ARBA00022801"/>
    </source>
</evidence>
<evidence type="ECO:0000256" key="4">
    <source>
        <dbReference type="ARBA" id="ARBA00022807"/>
    </source>
</evidence>
<dbReference type="InterPro" id="IPR036440">
    <property type="entry name" value="Peptidase_C15-like_sf"/>
</dbReference>
<dbReference type="InParanoid" id="A0A066WP71"/>
<feature type="region of interest" description="Disordered" evidence="5">
    <location>
        <begin position="118"/>
        <end position="190"/>
    </location>
</feature>
<protein>
    <recommendedName>
        <fullName evidence="8">Peptidase C15, pyroglutamyl peptidase I-like protein</fullName>
    </recommendedName>
</protein>
<gene>
    <name evidence="6" type="ORF">K437DRAFT_266597</name>
</gene>
<comment type="similarity">
    <text evidence="1">Belongs to the peptidase C15 family.</text>
</comment>
<evidence type="ECO:0000313" key="7">
    <source>
        <dbReference type="Proteomes" id="UP000027361"/>
    </source>
</evidence>
<name>A0A066WP71_TILAU</name>
<dbReference type="GO" id="GO:0008234">
    <property type="term" value="F:cysteine-type peptidase activity"/>
    <property type="evidence" value="ECO:0007669"/>
    <property type="project" value="UniProtKB-KW"/>
</dbReference>
<keyword evidence="2" id="KW-0645">Protease</keyword>
<reference evidence="6 7" key="1">
    <citation type="submission" date="2014-05" db="EMBL/GenBank/DDBJ databases">
        <title>Draft genome sequence of a rare smut relative, Tilletiaria anomala UBC 951.</title>
        <authorList>
            <consortium name="DOE Joint Genome Institute"/>
            <person name="Toome M."/>
            <person name="Kuo A."/>
            <person name="Henrissat B."/>
            <person name="Lipzen A."/>
            <person name="Tritt A."/>
            <person name="Yoshinaga Y."/>
            <person name="Zane M."/>
            <person name="Barry K."/>
            <person name="Grigoriev I.V."/>
            <person name="Spatafora J.W."/>
            <person name="Aimea M.C."/>
        </authorList>
    </citation>
    <scope>NUCLEOTIDE SEQUENCE [LARGE SCALE GENOMIC DNA]</scope>
    <source>
        <strain evidence="6 7">UBC 951</strain>
    </source>
</reference>
<dbReference type="InterPro" id="IPR016125">
    <property type="entry name" value="Peptidase_C15-like"/>
</dbReference>
<dbReference type="OrthoDB" id="407146at2759"/>
<proteinExistence type="inferred from homology"/>
<keyword evidence="7" id="KW-1185">Reference proteome</keyword>